<dbReference type="PRINTS" id="PR00813">
    <property type="entry name" value="BCTERIALGSPG"/>
</dbReference>
<comment type="subcellular location">
    <subcellularLocation>
        <location evidence="1">Membrane</location>
        <topology evidence="1">Single-pass membrane protein</topology>
    </subcellularLocation>
</comment>
<gene>
    <name evidence="7" type="primary">epsG</name>
    <name evidence="7" type="ORF">Pla52o_40090</name>
</gene>
<dbReference type="AlphaFoldDB" id="A0A5C6CAJ7"/>
<keyword evidence="2" id="KW-0488">Methylation</keyword>
<protein>
    <submittedName>
        <fullName evidence="7">Type II secretion system protein G</fullName>
    </submittedName>
</protein>
<keyword evidence="8" id="KW-1185">Reference proteome</keyword>
<keyword evidence="4 6" id="KW-1133">Transmembrane helix</keyword>
<evidence type="ECO:0000313" key="8">
    <source>
        <dbReference type="Proteomes" id="UP000316304"/>
    </source>
</evidence>
<evidence type="ECO:0000256" key="4">
    <source>
        <dbReference type="ARBA" id="ARBA00022989"/>
    </source>
</evidence>
<evidence type="ECO:0000313" key="7">
    <source>
        <dbReference type="EMBL" id="TWU20977.1"/>
    </source>
</evidence>
<dbReference type="GO" id="GO:0015627">
    <property type="term" value="C:type II protein secretion system complex"/>
    <property type="evidence" value="ECO:0007669"/>
    <property type="project" value="InterPro"/>
</dbReference>
<evidence type="ECO:0000256" key="1">
    <source>
        <dbReference type="ARBA" id="ARBA00004167"/>
    </source>
</evidence>
<dbReference type="NCBIfam" id="TIGR02532">
    <property type="entry name" value="IV_pilin_GFxxxE"/>
    <property type="match status" value="1"/>
</dbReference>
<reference evidence="7 8" key="1">
    <citation type="submission" date="2019-02" db="EMBL/GenBank/DDBJ databases">
        <title>Deep-cultivation of Planctomycetes and their phenomic and genomic characterization uncovers novel biology.</title>
        <authorList>
            <person name="Wiegand S."/>
            <person name="Jogler M."/>
            <person name="Boedeker C."/>
            <person name="Pinto D."/>
            <person name="Vollmers J."/>
            <person name="Rivas-Marin E."/>
            <person name="Kohn T."/>
            <person name="Peeters S.H."/>
            <person name="Heuer A."/>
            <person name="Rast P."/>
            <person name="Oberbeckmann S."/>
            <person name="Bunk B."/>
            <person name="Jeske O."/>
            <person name="Meyerdierks A."/>
            <person name="Storesund J.E."/>
            <person name="Kallscheuer N."/>
            <person name="Luecker S."/>
            <person name="Lage O.M."/>
            <person name="Pohl T."/>
            <person name="Merkel B.J."/>
            <person name="Hornburger P."/>
            <person name="Mueller R.-W."/>
            <person name="Bruemmer F."/>
            <person name="Labrenz M."/>
            <person name="Spormann A.M."/>
            <person name="Op Den Camp H."/>
            <person name="Overmann J."/>
            <person name="Amann R."/>
            <person name="Jetten M.S.M."/>
            <person name="Mascher T."/>
            <person name="Medema M.H."/>
            <person name="Devos D.P."/>
            <person name="Kaster A.-K."/>
            <person name="Ovreas L."/>
            <person name="Rohde M."/>
            <person name="Galperin M.Y."/>
            <person name="Jogler C."/>
        </authorList>
    </citation>
    <scope>NUCLEOTIDE SEQUENCE [LARGE SCALE GENOMIC DNA]</scope>
    <source>
        <strain evidence="7 8">Pla52o</strain>
    </source>
</reference>
<dbReference type="GO" id="GO:0015628">
    <property type="term" value="P:protein secretion by the type II secretion system"/>
    <property type="evidence" value="ECO:0007669"/>
    <property type="project" value="InterPro"/>
</dbReference>
<evidence type="ECO:0000256" key="5">
    <source>
        <dbReference type="ARBA" id="ARBA00023136"/>
    </source>
</evidence>
<dbReference type="OrthoDB" id="214451at2"/>
<accession>A0A5C6CAJ7</accession>
<evidence type="ECO:0000256" key="3">
    <source>
        <dbReference type="ARBA" id="ARBA00022692"/>
    </source>
</evidence>
<evidence type="ECO:0000256" key="2">
    <source>
        <dbReference type="ARBA" id="ARBA00022481"/>
    </source>
</evidence>
<dbReference type="Proteomes" id="UP000316304">
    <property type="component" value="Unassembled WGS sequence"/>
</dbReference>
<dbReference type="RefSeq" id="WP_146596115.1">
    <property type="nucleotide sequence ID" value="NZ_SJPT01000007.1"/>
</dbReference>
<name>A0A5C6CAJ7_9BACT</name>
<keyword evidence="3 6" id="KW-0812">Transmembrane</keyword>
<evidence type="ECO:0000256" key="6">
    <source>
        <dbReference type="SAM" id="Phobius"/>
    </source>
</evidence>
<feature type="transmembrane region" description="Helical" evidence="6">
    <location>
        <begin position="12"/>
        <end position="32"/>
    </location>
</feature>
<dbReference type="InterPro" id="IPR012902">
    <property type="entry name" value="N_methyl_site"/>
</dbReference>
<dbReference type="EMBL" id="SJPT01000007">
    <property type="protein sequence ID" value="TWU20977.1"/>
    <property type="molecule type" value="Genomic_DNA"/>
</dbReference>
<dbReference type="PANTHER" id="PTHR30093">
    <property type="entry name" value="GENERAL SECRETION PATHWAY PROTEIN G"/>
    <property type="match status" value="1"/>
</dbReference>
<dbReference type="InterPro" id="IPR000983">
    <property type="entry name" value="Bac_GSPG_pilin"/>
</dbReference>
<dbReference type="Gene3D" id="3.30.700.10">
    <property type="entry name" value="Glycoprotein, Type 4 Pilin"/>
    <property type="match status" value="1"/>
</dbReference>
<organism evidence="7 8">
    <name type="scientific">Novipirellula galeiformis</name>
    <dbReference type="NCBI Taxonomy" id="2528004"/>
    <lineage>
        <taxon>Bacteria</taxon>
        <taxon>Pseudomonadati</taxon>
        <taxon>Planctomycetota</taxon>
        <taxon>Planctomycetia</taxon>
        <taxon>Pirellulales</taxon>
        <taxon>Pirellulaceae</taxon>
        <taxon>Novipirellula</taxon>
    </lineage>
</organism>
<keyword evidence="5 6" id="KW-0472">Membrane</keyword>
<dbReference type="Pfam" id="PF07963">
    <property type="entry name" value="N_methyl"/>
    <property type="match status" value="1"/>
</dbReference>
<comment type="caution">
    <text evidence="7">The sequence shown here is derived from an EMBL/GenBank/DDBJ whole genome shotgun (WGS) entry which is preliminary data.</text>
</comment>
<dbReference type="InterPro" id="IPR045584">
    <property type="entry name" value="Pilin-like"/>
</dbReference>
<sequence length="136" mass="14687">MFKKRDSVRKGFTLVELVVVVLILGILAAVAAPRMFDTAGNARENGTRQSLVVVRNAIDLYRAENTDYPAAATLATLLKPYLQGAFPQAQVGTNQDAVVISTSDSPITEVSGSGGWIYNEDTGEFCVNDAAYITKW</sequence>
<proteinExistence type="predicted"/>
<dbReference type="GO" id="GO:0016020">
    <property type="term" value="C:membrane"/>
    <property type="evidence" value="ECO:0007669"/>
    <property type="project" value="UniProtKB-SubCell"/>
</dbReference>
<dbReference type="SUPFAM" id="SSF54523">
    <property type="entry name" value="Pili subunits"/>
    <property type="match status" value="1"/>
</dbReference>
<dbReference type="PANTHER" id="PTHR30093:SF44">
    <property type="entry name" value="TYPE II SECRETION SYSTEM CORE PROTEIN G"/>
    <property type="match status" value="1"/>
</dbReference>
<dbReference type="PROSITE" id="PS00409">
    <property type="entry name" value="PROKAR_NTER_METHYL"/>
    <property type="match status" value="1"/>
</dbReference>